<dbReference type="EMBL" id="GAKP01014717">
    <property type="protein sequence ID" value="JAC44235.1"/>
    <property type="molecule type" value="Transcribed_RNA"/>
</dbReference>
<dbReference type="PANTHER" id="PTHR13252:SF9">
    <property type="entry name" value="F-BOX ONLY PROTEIN 28"/>
    <property type="match status" value="1"/>
</dbReference>
<feature type="domain" description="F-box" evidence="3">
    <location>
        <begin position="1"/>
        <end position="59"/>
    </location>
</feature>
<feature type="region of interest" description="Disordered" evidence="2">
    <location>
        <begin position="381"/>
        <end position="408"/>
    </location>
</feature>
<proteinExistence type="predicted"/>
<dbReference type="OrthoDB" id="5860767at2759"/>
<name>A0A034VR15_BACDO</name>
<dbReference type="CDD" id="cd22100">
    <property type="entry name" value="F-box_FBXO28"/>
    <property type="match status" value="1"/>
</dbReference>
<dbReference type="PANTHER" id="PTHR13252">
    <property type="entry name" value="F-BOX ONLY PROTEIN 28"/>
    <property type="match status" value="1"/>
</dbReference>
<gene>
    <name evidence="4" type="primary">FBX28</name>
</gene>
<accession>A0A034VR15</accession>
<organism evidence="4">
    <name type="scientific">Bactrocera dorsalis</name>
    <name type="common">Oriental fruit fly</name>
    <name type="synonym">Dacus dorsalis</name>
    <dbReference type="NCBI Taxonomy" id="27457"/>
    <lineage>
        <taxon>Eukaryota</taxon>
        <taxon>Metazoa</taxon>
        <taxon>Ecdysozoa</taxon>
        <taxon>Arthropoda</taxon>
        <taxon>Hexapoda</taxon>
        <taxon>Insecta</taxon>
        <taxon>Pterygota</taxon>
        <taxon>Neoptera</taxon>
        <taxon>Endopterygota</taxon>
        <taxon>Diptera</taxon>
        <taxon>Brachycera</taxon>
        <taxon>Muscomorpha</taxon>
        <taxon>Tephritoidea</taxon>
        <taxon>Tephritidae</taxon>
        <taxon>Bactrocera</taxon>
        <taxon>Bactrocera</taxon>
    </lineage>
</organism>
<dbReference type="InterPro" id="IPR036047">
    <property type="entry name" value="F-box-like_dom_sf"/>
</dbReference>
<feature type="region of interest" description="Disordered" evidence="2">
    <location>
        <begin position="357"/>
        <end position="376"/>
    </location>
</feature>
<dbReference type="PROSITE" id="PS50181">
    <property type="entry name" value="FBOX"/>
    <property type="match status" value="1"/>
</dbReference>
<feature type="compositionally biased region" description="Low complexity" evidence="2">
    <location>
        <begin position="364"/>
        <end position="375"/>
    </location>
</feature>
<keyword evidence="1" id="KW-0175">Coiled coil</keyword>
<dbReference type="GO" id="GO:0000209">
    <property type="term" value="P:protein polyubiquitination"/>
    <property type="evidence" value="ECO:0007669"/>
    <property type="project" value="TreeGrafter"/>
</dbReference>
<dbReference type="InterPro" id="IPR001810">
    <property type="entry name" value="F-box_dom"/>
</dbReference>
<dbReference type="SUPFAM" id="SSF81383">
    <property type="entry name" value="F-box domain"/>
    <property type="match status" value="1"/>
</dbReference>
<feature type="coiled-coil region" evidence="1">
    <location>
        <begin position="328"/>
        <end position="355"/>
    </location>
</feature>
<dbReference type="EMBL" id="GAKP01014720">
    <property type="protein sequence ID" value="JAC44232.1"/>
    <property type="molecule type" value="Transcribed_RNA"/>
</dbReference>
<dbReference type="InterPro" id="IPR039719">
    <property type="entry name" value="FBXO28"/>
</dbReference>
<reference evidence="4" key="1">
    <citation type="journal article" date="2014" name="BMC Genomics">
        <title>Characterizing the developmental transcriptome of the oriental fruit fly, Bactrocera dorsalis (Diptera: Tephritidae) through comparative genomic analysis with Drosophila melanogaster utilizing modENCODE datasets.</title>
        <authorList>
            <person name="Geib S.M."/>
            <person name="Calla B."/>
            <person name="Hall B."/>
            <person name="Hou S."/>
            <person name="Manoukis N.C."/>
        </authorList>
    </citation>
    <scope>NUCLEOTIDE SEQUENCE</scope>
    <source>
        <strain evidence="4">Punador</strain>
    </source>
</reference>
<evidence type="ECO:0000259" key="3">
    <source>
        <dbReference type="PROSITE" id="PS50181"/>
    </source>
</evidence>
<evidence type="ECO:0000256" key="2">
    <source>
        <dbReference type="SAM" id="MobiDB-lite"/>
    </source>
</evidence>
<evidence type="ECO:0000313" key="4">
    <source>
        <dbReference type="EMBL" id="JAC44235.1"/>
    </source>
</evidence>
<feature type="compositionally biased region" description="Acidic residues" evidence="2">
    <location>
        <begin position="381"/>
        <end position="393"/>
    </location>
</feature>
<sequence length="423" mass="47612">MNFLELPDCMLMEIFEFLTYEEVSKNRLVCRRVNQICQQVLNGGFSRAVRQHSTIFKRIKSMLPRRESERRNHSLARHADILTSIETRISMLSMTYSKYIDLNLCCFIPGRVLDEIFRILILVSKTRKTLRPHEVLQELRDISSMAIEHFDEKIANILKPYVDASSNRSRAIDHKRITAASSELGSISFSVTQSNSNMWTQASSTSKLLTASPRTSPLKMPCNNCNEAILNRMAAFINVKSPNSDSSDSTDWDSIYTAVGGCCCCKTSNTNSDNNVKQKRSGCPEAKATMAKYKKLELEYKNGVQRMNRMQQIQVQQSRRLQQTMNTISTMSTQITELKKRLEDLDAKNREISANINKINPGAGDSTTSTTGSTGAIVNQNEEDIELGDEDDTLAGPSAAKKRRCDGTTTARMKISESNEVLE</sequence>
<protein>
    <submittedName>
        <fullName evidence="4">F-box only protein 28</fullName>
    </submittedName>
</protein>
<evidence type="ECO:0000256" key="1">
    <source>
        <dbReference type="SAM" id="Coils"/>
    </source>
</evidence>
<dbReference type="AlphaFoldDB" id="A0A034VR15"/>